<dbReference type="Proteomes" id="UP000664940">
    <property type="component" value="Unassembled WGS sequence"/>
</dbReference>
<protein>
    <submittedName>
        <fullName evidence="1">Uncharacterized protein</fullName>
    </submittedName>
</protein>
<gene>
    <name evidence="1" type="ORF">HJG60_009660</name>
</gene>
<evidence type="ECO:0000313" key="2">
    <source>
        <dbReference type="Proteomes" id="UP000664940"/>
    </source>
</evidence>
<comment type="caution">
    <text evidence="1">The sequence shown here is derived from an EMBL/GenBank/DDBJ whole genome shotgun (WGS) entry which is preliminary data.</text>
</comment>
<dbReference type="EMBL" id="JABVXQ010000002">
    <property type="protein sequence ID" value="KAF6125112.1"/>
    <property type="molecule type" value="Genomic_DNA"/>
</dbReference>
<name>A0A834B2A4_9CHIR</name>
<organism evidence="1 2">
    <name type="scientific">Phyllostomus discolor</name>
    <name type="common">pale spear-nosed bat</name>
    <dbReference type="NCBI Taxonomy" id="89673"/>
    <lineage>
        <taxon>Eukaryota</taxon>
        <taxon>Metazoa</taxon>
        <taxon>Chordata</taxon>
        <taxon>Craniata</taxon>
        <taxon>Vertebrata</taxon>
        <taxon>Euteleostomi</taxon>
        <taxon>Mammalia</taxon>
        <taxon>Eutheria</taxon>
        <taxon>Laurasiatheria</taxon>
        <taxon>Chiroptera</taxon>
        <taxon>Yangochiroptera</taxon>
        <taxon>Phyllostomidae</taxon>
        <taxon>Phyllostominae</taxon>
        <taxon>Phyllostomus</taxon>
    </lineage>
</organism>
<accession>A0A834B2A4</accession>
<evidence type="ECO:0000313" key="1">
    <source>
        <dbReference type="EMBL" id="KAF6125112.1"/>
    </source>
</evidence>
<sequence>MKAPPASARCRLTGGLRLQPKRTRPLQPALQLPTPRLVRSWAKRFTLPTLRLSAAGLRAGPLRSARFIRERGRVLLLWLLWRLHGAMLRRRVTQEAGAIASLCSQLGEAAASRQVTVEQQPGLSLGSETRSGADGKGCGRVGGPAFSLSVRCTARVAEPVVLGG</sequence>
<reference evidence="1 2" key="1">
    <citation type="journal article" date="2020" name="Nature">
        <title>Six reference-quality genomes reveal evolution of bat adaptations.</title>
        <authorList>
            <person name="Jebb D."/>
            <person name="Huang Z."/>
            <person name="Pippel M."/>
            <person name="Hughes G.M."/>
            <person name="Lavrichenko K."/>
            <person name="Devanna P."/>
            <person name="Winkler S."/>
            <person name="Jermiin L.S."/>
            <person name="Skirmuntt E.C."/>
            <person name="Katzourakis A."/>
            <person name="Burkitt-Gray L."/>
            <person name="Ray D.A."/>
            <person name="Sullivan K.A.M."/>
            <person name="Roscito J.G."/>
            <person name="Kirilenko B.M."/>
            <person name="Davalos L.M."/>
            <person name="Corthals A.P."/>
            <person name="Power M.L."/>
            <person name="Jones G."/>
            <person name="Ransome R.D."/>
            <person name="Dechmann D.K.N."/>
            <person name="Locatelli A.G."/>
            <person name="Puechmaille S.J."/>
            <person name="Fedrigo O."/>
            <person name="Jarvis E.D."/>
            <person name="Hiller M."/>
            <person name="Vernes S.C."/>
            <person name="Myers E.W."/>
            <person name="Teeling E.C."/>
        </authorList>
    </citation>
    <scope>NUCLEOTIDE SEQUENCE [LARGE SCALE GENOMIC DNA]</scope>
    <source>
        <strain evidence="1">Bat1K_MPI-CBG_1</strain>
    </source>
</reference>
<proteinExistence type="predicted"/>
<dbReference type="AlphaFoldDB" id="A0A834B2A4"/>